<gene>
    <name evidence="1" type="ORF">HUW51_04620</name>
</gene>
<name>A0A7G7G4G1_9BACT</name>
<keyword evidence="2" id="KW-1185">Reference proteome</keyword>
<organism evidence="1 2">
    <name type="scientific">Adhaeribacter swui</name>
    <dbReference type="NCBI Taxonomy" id="2086471"/>
    <lineage>
        <taxon>Bacteria</taxon>
        <taxon>Pseudomonadati</taxon>
        <taxon>Bacteroidota</taxon>
        <taxon>Cytophagia</taxon>
        <taxon>Cytophagales</taxon>
        <taxon>Hymenobacteraceae</taxon>
        <taxon>Adhaeribacter</taxon>
    </lineage>
</organism>
<protein>
    <submittedName>
        <fullName evidence="1">Uncharacterized protein</fullName>
    </submittedName>
</protein>
<dbReference type="AlphaFoldDB" id="A0A7G7G4G1"/>
<accession>A0A7G7G4G1</accession>
<dbReference type="RefSeq" id="WP_185272828.1">
    <property type="nucleotide sequence ID" value="NZ_CP055156.1"/>
</dbReference>
<dbReference type="EMBL" id="CP055156">
    <property type="protein sequence ID" value="QNF32045.1"/>
    <property type="molecule type" value="Genomic_DNA"/>
</dbReference>
<reference evidence="1 2" key="1">
    <citation type="journal article" date="2018" name="Int. J. Syst. Evol. Microbiol.">
        <title>Adhaeribacter swui sp. nov., isolated from wet mud.</title>
        <authorList>
            <person name="Kim D.U."/>
            <person name="Kim K.W."/>
            <person name="Kang M.S."/>
            <person name="Kim J.Y."/>
            <person name="Jang J.H."/>
            <person name="Kim M.K."/>
        </authorList>
    </citation>
    <scope>NUCLEOTIDE SEQUENCE [LARGE SCALE GENOMIC DNA]</scope>
    <source>
        <strain evidence="1 2">KCTC 52873</strain>
    </source>
</reference>
<dbReference type="Proteomes" id="UP000515237">
    <property type="component" value="Chromosome"/>
</dbReference>
<dbReference type="KEGG" id="aswu:HUW51_04620"/>
<sequence>MDLQARKIHFVQEFLRLNNESIISKFEQILHSEKKKMYSENFSPMSLSDFNQIIENSEEDAANGRVKEIHELDKDIDSWT</sequence>
<evidence type="ECO:0000313" key="1">
    <source>
        <dbReference type="EMBL" id="QNF32045.1"/>
    </source>
</evidence>
<proteinExistence type="predicted"/>
<evidence type="ECO:0000313" key="2">
    <source>
        <dbReference type="Proteomes" id="UP000515237"/>
    </source>
</evidence>